<dbReference type="AlphaFoldDB" id="A0A366HJS4"/>
<keyword evidence="2" id="KW-0812">Transmembrane</keyword>
<organism evidence="4 5">
    <name type="scientific">Roseimicrobium gellanilyticum</name>
    <dbReference type="NCBI Taxonomy" id="748857"/>
    <lineage>
        <taxon>Bacteria</taxon>
        <taxon>Pseudomonadati</taxon>
        <taxon>Verrucomicrobiota</taxon>
        <taxon>Verrucomicrobiia</taxon>
        <taxon>Verrucomicrobiales</taxon>
        <taxon>Verrucomicrobiaceae</taxon>
        <taxon>Roseimicrobium</taxon>
    </lineage>
</organism>
<reference evidence="4 5" key="1">
    <citation type="submission" date="2018-06" db="EMBL/GenBank/DDBJ databases">
        <title>Genomic Encyclopedia of Type Strains, Phase IV (KMG-IV): sequencing the most valuable type-strain genomes for metagenomic binning, comparative biology and taxonomic classification.</title>
        <authorList>
            <person name="Goeker M."/>
        </authorList>
    </citation>
    <scope>NUCLEOTIDE SEQUENCE [LARGE SCALE GENOMIC DNA]</scope>
    <source>
        <strain evidence="4 5">DSM 25532</strain>
    </source>
</reference>
<dbReference type="Gene3D" id="3.90.1580.10">
    <property type="entry name" value="paralog of FGE (formylglycine-generating enzyme)"/>
    <property type="match status" value="1"/>
</dbReference>
<dbReference type="OrthoDB" id="9768004at2"/>
<feature type="domain" description="Sulfatase-modifying factor enzyme-like" evidence="3">
    <location>
        <begin position="43"/>
        <end position="293"/>
    </location>
</feature>
<dbReference type="RefSeq" id="WP_113959497.1">
    <property type="nucleotide sequence ID" value="NZ_QNRR01000006.1"/>
</dbReference>
<feature type="transmembrane region" description="Helical" evidence="2">
    <location>
        <begin position="354"/>
        <end position="375"/>
    </location>
</feature>
<feature type="compositionally biased region" description="Polar residues" evidence="1">
    <location>
        <begin position="483"/>
        <end position="494"/>
    </location>
</feature>
<dbReference type="Proteomes" id="UP000253426">
    <property type="component" value="Unassembled WGS sequence"/>
</dbReference>
<keyword evidence="2" id="KW-0472">Membrane</keyword>
<accession>A0A366HJS4</accession>
<dbReference type="GO" id="GO:0120147">
    <property type="term" value="F:formylglycine-generating oxidase activity"/>
    <property type="evidence" value="ECO:0007669"/>
    <property type="project" value="TreeGrafter"/>
</dbReference>
<sequence>MSTLRLSSGIGLLTAALLFTLTPVLYAADPTLALDLGNGVKLDLVLIPSGGFMQGSPTSEPERGADEAQRFVHLSKDYYIGRTAVTRAQWERFATETGYRTEAESGPSGGFGWDGKALTQRKDFTWRNPGFAQDATHPVTIITYPDAEAFCKWLSQKVGRKVTLPTEAQWEYASRAGATTAWHNESDDPASADQVAWHKGNAGFTTHPVTSTKPNGWGLYVGGNVAEWCQDWYAPYENGPLSDPIQTNQNLSDKPRRVLRGGSWNRDGKNTRSAARFRSDARSRNADIGFRIVAATVVTPPPAPASDAPLLPRSQPSRSSTPSTSSPGTQPDFTPSDSHTSDSSSRPATWVDTLLGFVCCLGLPLLLLGGLIFFIMKKVSGNARATSTAGTAGTTARAMADALSRPGTMQGTPKLRIVDDGFWMLLDVVPSTTIDYVFRPRGGMEARGSVNYQPGPEGHFVYTGVRPESVRVVSAGGVPMSDVFTSGSSPSSLHSNDRRDDDHRPPTYPSAY</sequence>
<evidence type="ECO:0000313" key="4">
    <source>
        <dbReference type="EMBL" id="RBP42360.1"/>
    </source>
</evidence>
<dbReference type="PANTHER" id="PTHR23150:SF19">
    <property type="entry name" value="FORMYLGLYCINE-GENERATING ENZYME"/>
    <property type="match status" value="1"/>
</dbReference>
<dbReference type="InterPro" id="IPR051043">
    <property type="entry name" value="Sulfatase_Mod_Factor_Kinase"/>
</dbReference>
<dbReference type="InterPro" id="IPR016187">
    <property type="entry name" value="CTDL_fold"/>
</dbReference>
<dbReference type="InterPro" id="IPR005532">
    <property type="entry name" value="SUMF_dom"/>
</dbReference>
<feature type="compositionally biased region" description="Low complexity" evidence="1">
    <location>
        <begin position="309"/>
        <end position="345"/>
    </location>
</feature>
<keyword evidence="2" id="KW-1133">Transmembrane helix</keyword>
<dbReference type="Pfam" id="PF03781">
    <property type="entry name" value="FGE-sulfatase"/>
    <property type="match status" value="1"/>
</dbReference>
<evidence type="ECO:0000313" key="5">
    <source>
        <dbReference type="Proteomes" id="UP000253426"/>
    </source>
</evidence>
<feature type="region of interest" description="Disordered" evidence="1">
    <location>
        <begin position="244"/>
        <end position="280"/>
    </location>
</feature>
<gene>
    <name evidence="4" type="ORF">DES53_10664</name>
</gene>
<protein>
    <submittedName>
        <fullName evidence="4">Formylglycine-generating enzyme required for sulfatase activity</fullName>
    </submittedName>
</protein>
<dbReference type="EMBL" id="QNRR01000006">
    <property type="protein sequence ID" value="RBP42360.1"/>
    <property type="molecule type" value="Genomic_DNA"/>
</dbReference>
<feature type="region of interest" description="Disordered" evidence="1">
    <location>
        <begin position="481"/>
        <end position="512"/>
    </location>
</feature>
<name>A0A366HJS4_9BACT</name>
<proteinExistence type="predicted"/>
<feature type="region of interest" description="Disordered" evidence="1">
    <location>
        <begin position="301"/>
        <end position="345"/>
    </location>
</feature>
<feature type="compositionally biased region" description="Basic and acidic residues" evidence="1">
    <location>
        <begin position="495"/>
        <end position="505"/>
    </location>
</feature>
<dbReference type="PANTHER" id="PTHR23150">
    <property type="entry name" value="SULFATASE MODIFYING FACTOR 1, 2"/>
    <property type="match status" value="1"/>
</dbReference>
<dbReference type="SUPFAM" id="SSF56436">
    <property type="entry name" value="C-type lectin-like"/>
    <property type="match status" value="1"/>
</dbReference>
<evidence type="ECO:0000259" key="3">
    <source>
        <dbReference type="Pfam" id="PF03781"/>
    </source>
</evidence>
<comment type="caution">
    <text evidence="4">The sequence shown here is derived from an EMBL/GenBank/DDBJ whole genome shotgun (WGS) entry which is preliminary data.</text>
</comment>
<evidence type="ECO:0000256" key="1">
    <source>
        <dbReference type="SAM" id="MobiDB-lite"/>
    </source>
</evidence>
<keyword evidence="5" id="KW-1185">Reference proteome</keyword>
<dbReference type="InterPro" id="IPR042095">
    <property type="entry name" value="SUMF_sf"/>
</dbReference>
<evidence type="ECO:0000256" key="2">
    <source>
        <dbReference type="SAM" id="Phobius"/>
    </source>
</evidence>